<dbReference type="GO" id="GO:0022857">
    <property type="term" value="F:transmembrane transporter activity"/>
    <property type="evidence" value="ECO:0007669"/>
    <property type="project" value="InterPro"/>
</dbReference>
<evidence type="ECO:0000256" key="1">
    <source>
        <dbReference type="ARBA" id="ARBA00004651"/>
    </source>
</evidence>
<name>A0A7Y9DJZ5_9ACTN</name>
<feature type="transmembrane region" description="Helical" evidence="5">
    <location>
        <begin position="114"/>
        <end position="133"/>
    </location>
</feature>
<organism evidence="7 8">
    <name type="scientific">Kineococcus aurantiacus</name>
    <dbReference type="NCBI Taxonomy" id="37633"/>
    <lineage>
        <taxon>Bacteria</taxon>
        <taxon>Bacillati</taxon>
        <taxon>Actinomycetota</taxon>
        <taxon>Actinomycetes</taxon>
        <taxon>Kineosporiales</taxon>
        <taxon>Kineosporiaceae</taxon>
        <taxon>Kineococcus</taxon>
    </lineage>
</organism>
<accession>A0A7Y9DJZ5</accession>
<feature type="transmembrane region" description="Helical" evidence="5">
    <location>
        <begin position="375"/>
        <end position="395"/>
    </location>
</feature>
<dbReference type="GO" id="GO:0005886">
    <property type="term" value="C:plasma membrane"/>
    <property type="evidence" value="ECO:0007669"/>
    <property type="project" value="UniProtKB-SubCell"/>
</dbReference>
<feature type="transmembrane region" description="Helical" evidence="5">
    <location>
        <begin position="312"/>
        <end position="333"/>
    </location>
</feature>
<proteinExistence type="predicted"/>
<dbReference type="PANTHER" id="PTHR23542">
    <property type="match status" value="1"/>
</dbReference>
<protein>
    <submittedName>
        <fullName evidence="7">MFS family permease</fullName>
    </submittedName>
</protein>
<evidence type="ECO:0000259" key="6">
    <source>
        <dbReference type="PROSITE" id="PS50850"/>
    </source>
</evidence>
<dbReference type="PROSITE" id="PS50850">
    <property type="entry name" value="MFS"/>
    <property type="match status" value="1"/>
</dbReference>
<dbReference type="AlphaFoldDB" id="A0A7Y9DJZ5"/>
<reference evidence="7 8" key="1">
    <citation type="submission" date="2020-07" db="EMBL/GenBank/DDBJ databases">
        <title>Sequencing the genomes of 1000 actinobacteria strains.</title>
        <authorList>
            <person name="Klenk H.-P."/>
        </authorList>
    </citation>
    <scope>NUCLEOTIDE SEQUENCE [LARGE SCALE GENOMIC DNA]</scope>
    <source>
        <strain evidence="7 8">DSM 7487</strain>
    </source>
</reference>
<keyword evidence="3 5" id="KW-1133">Transmembrane helix</keyword>
<comment type="subcellular location">
    <subcellularLocation>
        <location evidence="1">Cell membrane</location>
        <topology evidence="1">Multi-pass membrane protein</topology>
    </subcellularLocation>
</comment>
<comment type="caution">
    <text evidence="7">The sequence shown here is derived from an EMBL/GenBank/DDBJ whole genome shotgun (WGS) entry which is preliminary data.</text>
</comment>
<dbReference type="Gene3D" id="1.20.1250.20">
    <property type="entry name" value="MFS general substrate transporter like domains"/>
    <property type="match status" value="2"/>
</dbReference>
<dbReference type="RefSeq" id="WP_179750667.1">
    <property type="nucleotide sequence ID" value="NZ_JACCBB010000001.1"/>
</dbReference>
<dbReference type="Proteomes" id="UP000521922">
    <property type="component" value="Unassembled WGS sequence"/>
</dbReference>
<feature type="transmembrane region" description="Helical" evidence="5">
    <location>
        <begin position="286"/>
        <end position="306"/>
    </location>
</feature>
<dbReference type="InterPro" id="IPR011701">
    <property type="entry name" value="MFS"/>
</dbReference>
<evidence type="ECO:0000313" key="8">
    <source>
        <dbReference type="Proteomes" id="UP000521922"/>
    </source>
</evidence>
<keyword evidence="8" id="KW-1185">Reference proteome</keyword>
<feature type="transmembrane region" description="Helical" evidence="5">
    <location>
        <begin position="219"/>
        <end position="239"/>
    </location>
</feature>
<dbReference type="SUPFAM" id="SSF103473">
    <property type="entry name" value="MFS general substrate transporter"/>
    <property type="match status" value="1"/>
</dbReference>
<keyword evidence="4 5" id="KW-0472">Membrane</keyword>
<feature type="transmembrane region" description="Helical" evidence="5">
    <location>
        <begin position="87"/>
        <end position="107"/>
    </location>
</feature>
<dbReference type="EMBL" id="JACCBB010000001">
    <property type="protein sequence ID" value="NYD21986.1"/>
    <property type="molecule type" value="Genomic_DNA"/>
</dbReference>
<evidence type="ECO:0000256" key="4">
    <source>
        <dbReference type="ARBA" id="ARBA00023136"/>
    </source>
</evidence>
<sequence>MSTTTPAPTGLLSRYARLPRIAGRAYLPATTLARLPITMVPLAVLALVTSASGSVAVGGLASAAAAVGEAVGVPVVGWSADRRGQRAVLLVVVAAHLLALTGLFAALDTDRTPLVLAAAAGVGFTLPSVGGFSRARWLRMAGDPQDVATAFAAEGTIDEATFILGPALVGLVGVLGDPAAALLTAAGLTTVFVTVFACHPTHRRTAPLPRTASRAAGRVPWVVVVPVVAMLCMGTVFGATQTGVTAAAETVGSASLGSLVYAVSAIGSTVTTLCLVLLPARFTLRARWAVCGAGLVLGAGLMAATAPRLGPLTVAVLLLGLFVGPALVTVNTLAARLAPPGRGAFVMALLNSGVVLGVATGASLGGALAEQAGPAWGFAVVGAAGALLAATALAVPRTGGPAAGA</sequence>
<feature type="transmembrane region" description="Helical" evidence="5">
    <location>
        <begin position="345"/>
        <end position="369"/>
    </location>
</feature>
<gene>
    <name evidence="7" type="ORF">BJ968_001526</name>
</gene>
<dbReference type="PANTHER" id="PTHR23542:SF1">
    <property type="entry name" value="MAJOR FACILITATOR SUPERFAMILY (MFS) PROFILE DOMAIN-CONTAINING PROTEIN"/>
    <property type="match status" value="1"/>
</dbReference>
<evidence type="ECO:0000256" key="3">
    <source>
        <dbReference type="ARBA" id="ARBA00022989"/>
    </source>
</evidence>
<evidence type="ECO:0000313" key="7">
    <source>
        <dbReference type="EMBL" id="NYD21986.1"/>
    </source>
</evidence>
<dbReference type="Pfam" id="PF07690">
    <property type="entry name" value="MFS_1"/>
    <property type="match status" value="1"/>
</dbReference>
<dbReference type="InterPro" id="IPR020846">
    <property type="entry name" value="MFS_dom"/>
</dbReference>
<keyword evidence="2 5" id="KW-0812">Transmembrane</keyword>
<evidence type="ECO:0000256" key="5">
    <source>
        <dbReference type="SAM" id="Phobius"/>
    </source>
</evidence>
<dbReference type="InterPro" id="IPR036259">
    <property type="entry name" value="MFS_trans_sf"/>
</dbReference>
<feature type="transmembrane region" description="Helical" evidence="5">
    <location>
        <begin position="179"/>
        <end position="198"/>
    </location>
</feature>
<feature type="transmembrane region" description="Helical" evidence="5">
    <location>
        <begin position="259"/>
        <end position="279"/>
    </location>
</feature>
<feature type="domain" description="Major facilitator superfamily (MFS) profile" evidence="6">
    <location>
        <begin position="222"/>
        <end position="405"/>
    </location>
</feature>
<evidence type="ECO:0000256" key="2">
    <source>
        <dbReference type="ARBA" id="ARBA00022692"/>
    </source>
</evidence>